<feature type="signal peptide" evidence="1">
    <location>
        <begin position="1"/>
        <end position="35"/>
    </location>
</feature>
<dbReference type="Proteomes" id="UP000198757">
    <property type="component" value="Unassembled WGS sequence"/>
</dbReference>
<dbReference type="STRING" id="1285928.SAMN04487894_102302"/>
<name>A0A1G6LCN0_NIADE</name>
<proteinExistence type="predicted"/>
<dbReference type="AlphaFoldDB" id="A0A1G6LCN0"/>
<evidence type="ECO:0000256" key="1">
    <source>
        <dbReference type="SAM" id="SignalP"/>
    </source>
</evidence>
<evidence type="ECO:0000313" key="2">
    <source>
        <dbReference type="EMBL" id="SDC40913.1"/>
    </source>
</evidence>
<protein>
    <submittedName>
        <fullName evidence="2">Uncharacterized protein</fullName>
    </submittedName>
</protein>
<reference evidence="3" key="1">
    <citation type="submission" date="2016-10" db="EMBL/GenBank/DDBJ databases">
        <authorList>
            <person name="Varghese N."/>
            <person name="Submissions S."/>
        </authorList>
    </citation>
    <scope>NUCLEOTIDE SEQUENCE [LARGE SCALE GENOMIC DNA]</scope>
    <source>
        <strain evidence="3">DSM 25811 / CCM 8410 / LMG 26954 / E90</strain>
    </source>
</reference>
<keyword evidence="1" id="KW-0732">Signal</keyword>
<keyword evidence="3" id="KW-1185">Reference proteome</keyword>
<accession>A0A1G6LCN0</accession>
<evidence type="ECO:0000313" key="3">
    <source>
        <dbReference type="Proteomes" id="UP000198757"/>
    </source>
</evidence>
<feature type="chain" id="PRO_5011534399" evidence="1">
    <location>
        <begin position="36"/>
        <end position="109"/>
    </location>
</feature>
<dbReference type="EMBL" id="FMZO01000002">
    <property type="protein sequence ID" value="SDC40913.1"/>
    <property type="molecule type" value="Genomic_DNA"/>
</dbReference>
<sequence>MFVTQRKQLLFIKQRKMKMSLAILILLLTAQSLTAQSGKVHIPAKSLKPIKPAAFHHGSVVRMAAHTTHDGRVISSVASSKSNGKKKYHKIHYKRKYSVAPKKATTFVP</sequence>
<gene>
    <name evidence="2" type="ORF">SAMN04487894_102302</name>
</gene>
<organism evidence="2 3">
    <name type="scientific">Niabella drilacis (strain DSM 25811 / CCM 8410 / CCUG 62505 / LMG 26954 / E90)</name>
    <dbReference type="NCBI Taxonomy" id="1285928"/>
    <lineage>
        <taxon>Bacteria</taxon>
        <taxon>Pseudomonadati</taxon>
        <taxon>Bacteroidota</taxon>
        <taxon>Chitinophagia</taxon>
        <taxon>Chitinophagales</taxon>
        <taxon>Chitinophagaceae</taxon>
        <taxon>Niabella</taxon>
    </lineage>
</organism>